<dbReference type="PROSITE" id="PS50842">
    <property type="entry name" value="EXPANSIN_EG45"/>
    <property type="match status" value="1"/>
</dbReference>
<dbReference type="PANTHER" id="PTHR47480:SF1">
    <property type="entry name" value="EG45-LIKE DOMAIN CONTAINING PROTEIN 1"/>
    <property type="match status" value="1"/>
</dbReference>
<feature type="domain" description="Expansin-like EG45" evidence="2">
    <location>
        <begin position="33"/>
        <end position="128"/>
    </location>
</feature>
<dbReference type="EMBL" id="MK287885">
    <property type="protein sequence ID" value="QDH43465.1"/>
    <property type="molecule type" value="Genomic_DNA"/>
</dbReference>
<evidence type="ECO:0000313" key="3">
    <source>
        <dbReference type="EMBL" id="QDH43465.1"/>
    </source>
</evidence>
<feature type="chain" id="PRO_5021991889" evidence="1">
    <location>
        <begin position="20"/>
        <end position="128"/>
    </location>
</feature>
<proteinExistence type="predicted"/>
<dbReference type="InterPro" id="IPR036908">
    <property type="entry name" value="RlpA-like_sf"/>
</dbReference>
<dbReference type="SUPFAM" id="SSF50685">
    <property type="entry name" value="Barwin-like endoglucanases"/>
    <property type="match status" value="1"/>
</dbReference>
<name>A0A513ZSA0_9PEZI</name>
<protein>
    <submittedName>
        <fullName evidence="3">Plant natriuretic peptide-like 10</fullName>
    </submittedName>
</protein>
<evidence type="ECO:0000259" key="2">
    <source>
        <dbReference type="PROSITE" id="PS50842"/>
    </source>
</evidence>
<reference evidence="3" key="1">
    <citation type="submission" date="2018-12" db="EMBL/GenBank/DDBJ databases">
        <title>Characterisation of an expanded family of plant natriuretic peptide-like proteins in the apple and pear scab pathogens.</title>
        <authorList>
            <person name="Wheeler J."/>
            <person name="Jones D.A."/>
            <person name="Kastner P."/>
            <person name="Taranto A.P."/>
            <person name="Cooke I.R."/>
            <person name="Boshoven J.C."/>
            <person name="Shiller J.B."/>
            <person name="Mesarich C.H."/>
            <person name="Thomma B.P.H.J."/>
            <person name="Deng C.H."/>
            <person name="Bowen J.K."/>
            <person name="Plummer K.M."/>
        </authorList>
    </citation>
    <scope>NUCLEOTIDE SEQUENCE</scope>
</reference>
<dbReference type="InterPro" id="IPR007112">
    <property type="entry name" value="Expansin/allergen_DPBB_dom"/>
</dbReference>
<keyword evidence="1" id="KW-0732">Signal</keyword>
<feature type="signal peptide" evidence="1">
    <location>
        <begin position="1"/>
        <end position="19"/>
    </location>
</feature>
<gene>
    <name evidence="3" type="primary">PNPL-10</name>
</gene>
<organism evidence="3">
    <name type="scientific">Venturia pyrina</name>
    <dbReference type="NCBI Taxonomy" id="415593"/>
    <lineage>
        <taxon>Eukaryota</taxon>
        <taxon>Fungi</taxon>
        <taxon>Dikarya</taxon>
        <taxon>Ascomycota</taxon>
        <taxon>Pezizomycotina</taxon>
        <taxon>Dothideomycetes</taxon>
        <taxon>Pleosporomycetidae</taxon>
        <taxon>Venturiales</taxon>
        <taxon>Venturiaceae</taxon>
        <taxon>Venturia</taxon>
    </lineage>
</organism>
<sequence length="128" mass="13787">MKAPTALIALSYFAHLGLCFPGTATRYRPPYTPNKCYHDKLAEIPGDGLFGAVGPHLWNKGAACGRKFKITCYKPVANGQGLCTGTTITIKIIEGRLGNRSPDFSLSTTAADLLYTGEGTFRAQFVEV</sequence>
<evidence type="ECO:0000256" key="1">
    <source>
        <dbReference type="SAM" id="SignalP"/>
    </source>
</evidence>
<accession>A0A513ZSA0</accession>
<dbReference type="PANTHER" id="PTHR47480">
    <property type="entry name" value="EG45-LIKE DOMAIN CONTAINING PROTEIN"/>
    <property type="match status" value="1"/>
</dbReference>
<dbReference type="AlphaFoldDB" id="A0A513ZSA0"/>
<dbReference type="CDD" id="cd22269">
    <property type="entry name" value="DPBB_EG45-like"/>
    <property type="match status" value="1"/>
</dbReference>
<dbReference type="Gene3D" id="2.40.40.10">
    <property type="entry name" value="RlpA-like domain"/>
    <property type="match status" value="1"/>
</dbReference>